<organism evidence="1 2">
    <name type="scientific">Racocetra persica</name>
    <dbReference type="NCBI Taxonomy" id="160502"/>
    <lineage>
        <taxon>Eukaryota</taxon>
        <taxon>Fungi</taxon>
        <taxon>Fungi incertae sedis</taxon>
        <taxon>Mucoromycota</taxon>
        <taxon>Glomeromycotina</taxon>
        <taxon>Glomeromycetes</taxon>
        <taxon>Diversisporales</taxon>
        <taxon>Gigasporaceae</taxon>
        <taxon>Racocetra</taxon>
    </lineage>
</organism>
<comment type="caution">
    <text evidence="1">The sequence shown here is derived from an EMBL/GenBank/DDBJ whole genome shotgun (WGS) entry which is preliminary data.</text>
</comment>
<accession>A0ACA9NPA7</accession>
<proteinExistence type="predicted"/>
<name>A0ACA9NPA7_9GLOM</name>
<protein>
    <submittedName>
        <fullName evidence="1">10229_t:CDS:1</fullName>
    </submittedName>
</protein>
<gene>
    <name evidence="1" type="ORF">RPERSI_LOCUS8371</name>
</gene>
<evidence type="ECO:0000313" key="1">
    <source>
        <dbReference type="EMBL" id="CAG8663535.1"/>
    </source>
</evidence>
<keyword evidence="2" id="KW-1185">Reference proteome</keyword>
<reference evidence="1" key="1">
    <citation type="submission" date="2021-06" db="EMBL/GenBank/DDBJ databases">
        <authorList>
            <person name="Kallberg Y."/>
            <person name="Tangrot J."/>
            <person name="Rosling A."/>
        </authorList>
    </citation>
    <scope>NUCLEOTIDE SEQUENCE</scope>
    <source>
        <strain evidence="1">MA461A</strain>
    </source>
</reference>
<dbReference type="Proteomes" id="UP000789920">
    <property type="component" value="Unassembled WGS sequence"/>
</dbReference>
<feature type="non-terminal residue" evidence="1">
    <location>
        <position position="686"/>
    </location>
</feature>
<dbReference type="EMBL" id="CAJVQC010015088">
    <property type="protein sequence ID" value="CAG8663535.1"/>
    <property type="molecule type" value="Genomic_DNA"/>
</dbReference>
<sequence>MSLKKLDSSLSESSIISKAKSLISLNDKQKSKSSNFLSTSLCDNFIDLTAASSEASDHEIPEIYIDDLMQTTDNEFDIINIHNFFTKNFCINKIQHSLIPIEYPPTSSEGIAIIYNISKWNDYNIQYNMGDGGGNKIIEYEYLGCKVNKSVRMCTGAKVCEFVSSELKETQHSEVNADIDFYKINQPVNSQISKEAKTHASNLSLWKKSDDDIPSYFIGCTAWAAGEKHTHHRIDENEIDIIMLEKLFKDKSLNLNKPIKNCHTILSTSSHKKECYEGLNRKRKIIKLNYNVKFIKLVPLDIKTTPFVVLICQGIHTHPAPPPVNIPTGIQSNLEHIINEAIQIFERVTPKKILSNNLLKAYFLQQKQFPYGQGLLGIATEFWNGNKEFNGYLQEIGWKCILGDLDQGQAKGLGLALANIKPKYTWNEHLTYIFKKISNVTIKTRIEEIFNILKQIDNNKLEGGFGYVYSTTCSSIPGTIALKEISVDVEDEQTNIKNFLNELKLHSKANHDRIIKFFGASHDEENELYYLVLEFAECTLRNYLSAEKDTLRWTEKVQLAIQIAEGVQYIHCELNVAHRDLVIINNTENQFSDFGLSRCLDSTITTNSQIFGIAPFIEPQKFKNKYYKQDKKSDIYSLGVIFWEISSCCPPFCSSDPNAVILDVCKGIREKTVIGTPKEYVQLYSD</sequence>
<evidence type="ECO:0000313" key="2">
    <source>
        <dbReference type="Proteomes" id="UP000789920"/>
    </source>
</evidence>